<reference evidence="2" key="1">
    <citation type="journal article" date="2022" name="Pest Manag. Sci.">
        <title>Glutamicibacter halophytocola-mediated host fitness of potato tuber moth on Solanaceae crops.</title>
        <authorList>
            <person name="Wang W."/>
            <person name="Xiao G."/>
            <person name="Du G."/>
            <person name="Chang L."/>
            <person name="Yang Y."/>
            <person name="Ye J."/>
            <person name="Chen B."/>
        </authorList>
    </citation>
    <scope>NUCLEOTIDE SEQUENCE</scope>
    <source>
        <strain evidence="2">S2</strain>
    </source>
</reference>
<dbReference type="AlphaFoldDB" id="A0AA94XW53"/>
<evidence type="ECO:0000313" key="3">
    <source>
        <dbReference type="Proteomes" id="UP001060018"/>
    </source>
</evidence>
<organism evidence="2 3">
    <name type="scientific">Glutamicibacter halophytocola</name>
    <dbReference type="NCBI Taxonomy" id="1933880"/>
    <lineage>
        <taxon>Bacteria</taxon>
        <taxon>Bacillati</taxon>
        <taxon>Actinomycetota</taxon>
        <taxon>Actinomycetes</taxon>
        <taxon>Micrococcales</taxon>
        <taxon>Micrococcaceae</taxon>
        <taxon>Glutamicibacter</taxon>
    </lineage>
</organism>
<gene>
    <name evidence="2" type="ORF">NUH22_14500</name>
</gene>
<proteinExistence type="predicted"/>
<dbReference type="EMBL" id="CP102487">
    <property type="protein sequence ID" value="UUX58493.1"/>
    <property type="molecule type" value="Genomic_DNA"/>
</dbReference>
<protein>
    <submittedName>
        <fullName evidence="2">VOC family protein</fullName>
    </submittedName>
</protein>
<accession>A0AA94XW53</accession>
<evidence type="ECO:0000313" key="2">
    <source>
        <dbReference type="EMBL" id="UUX58493.1"/>
    </source>
</evidence>
<dbReference type="PANTHER" id="PTHR35908">
    <property type="entry name" value="HYPOTHETICAL FUSION PROTEIN"/>
    <property type="match status" value="1"/>
</dbReference>
<sequence>MSIALYLPEQGRILWGMENSWQLVIDCTDPRTMVEFWSQAMRYIPEPPPEPHATWREHWQAMGVPDDELGPGVGDLPESLVDPQGNGPRWWFQQVPEAKSIKNRLHVDLLVGGGRSVEFETRKERVTHEAQRLADLGATIREVMDLPEMDHFAVCMADPEGNEFDVV</sequence>
<dbReference type="InterPro" id="IPR029068">
    <property type="entry name" value="Glyas_Bleomycin-R_OHBP_Dase"/>
</dbReference>
<dbReference type="SUPFAM" id="SSF54593">
    <property type="entry name" value="Glyoxalase/Bleomycin resistance protein/Dihydroxybiphenyl dioxygenase"/>
    <property type="match status" value="1"/>
</dbReference>
<feature type="domain" description="Glyoxalase-like" evidence="1">
    <location>
        <begin position="22"/>
        <end position="167"/>
    </location>
</feature>
<dbReference type="Gene3D" id="3.10.180.10">
    <property type="entry name" value="2,3-Dihydroxybiphenyl 1,2-Dioxygenase, domain 1"/>
    <property type="match status" value="1"/>
</dbReference>
<dbReference type="Proteomes" id="UP001060018">
    <property type="component" value="Chromosome"/>
</dbReference>
<evidence type="ECO:0000259" key="1">
    <source>
        <dbReference type="Pfam" id="PF18029"/>
    </source>
</evidence>
<dbReference type="Pfam" id="PF18029">
    <property type="entry name" value="Glyoxalase_6"/>
    <property type="match status" value="1"/>
</dbReference>
<dbReference type="PANTHER" id="PTHR35908:SF1">
    <property type="entry name" value="CONSERVED PROTEIN"/>
    <property type="match status" value="1"/>
</dbReference>
<name>A0AA94XW53_9MICC</name>
<dbReference type="RefSeq" id="WP_257745498.1">
    <property type="nucleotide sequence ID" value="NZ_CP102487.1"/>
</dbReference>
<dbReference type="InterPro" id="IPR041581">
    <property type="entry name" value="Glyoxalase_6"/>
</dbReference>